<dbReference type="AlphaFoldDB" id="A0A371IRS3"/>
<dbReference type="SUPFAM" id="SSF160945">
    <property type="entry name" value="PH0156-like"/>
    <property type="match status" value="1"/>
</dbReference>
<name>A0A371IRS3_9FIRM</name>
<sequence length="255" mass="29824">MRSIIFFVEGIHDVNCVARILLLNNFKEVNSLDKLPDMWKSRVPRAYPFINNRLDRRIPMPSYFMKNNLCVVIVSSNGISNILNDIDLYLSNMSKRELKQIDVVCAIFDADQYNAKEAFDERFKKYNKDMVINKKDFLKGYCKVRGEVISLYHYFFPDNCSNGNLENFLLEGAKVVYGDLLKNVDDYINKVDDKYKKNWSISSENKVKVGCISNIFQPGGANQTSIRYDDWISYESMKSSYIIKQFYDFIMNIIE</sequence>
<dbReference type="EMBL" id="NOJZ02000017">
    <property type="protein sequence ID" value="RDY23187.1"/>
    <property type="molecule type" value="Genomic_DNA"/>
</dbReference>
<organism evidence="1 2">
    <name type="scientific">Romboutsia maritimum</name>
    <dbReference type="NCBI Taxonomy" id="2020948"/>
    <lineage>
        <taxon>Bacteria</taxon>
        <taxon>Bacillati</taxon>
        <taxon>Bacillota</taxon>
        <taxon>Clostridia</taxon>
        <taxon>Peptostreptococcales</taxon>
        <taxon>Peptostreptococcaceae</taxon>
        <taxon>Romboutsia</taxon>
    </lineage>
</organism>
<dbReference type="RefSeq" id="WP_095404522.1">
    <property type="nucleotide sequence ID" value="NZ_NOJZ02000017.1"/>
</dbReference>
<reference evidence="1 2" key="1">
    <citation type="journal article" date="2017" name="Genome Announc.">
        <title>Draft Genome Sequence of Romboutsia maritimum sp. nov. Strain CCRI-22766(T), Isolated from Coastal Estuarine Mud.</title>
        <authorList>
            <person name="Maheux A.F."/>
            <person name="Boudreau D.K."/>
            <person name="Berube E."/>
            <person name="Boissinot M."/>
            <person name="Raymond F."/>
            <person name="Brodeur S."/>
            <person name="Corbeil J."/>
            <person name="Brightwell G."/>
            <person name="Broda D."/>
            <person name="Omar R.F."/>
            <person name="Bergeron M.G."/>
        </authorList>
    </citation>
    <scope>NUCLEOTIDE SEQUENCE [LARGE SCALE GENOMIC DNA]</scope>
    <source>
        <strain evidence="1 2">CCRI-22766</strain>
    </source>
</reference>
<keyword evidence="2" id="KW-1185">Reference proteome</keyword>
<protein>
    <recommendedName>
        <fullName evidence="3">DUF4276 family protein</fullName>
    </recommendedName>
</protein>
<dbReference type="InterPro" id="IPR024508">
    <property type="entry name" value="DUF3226"/>
</dbReference>
<gene>
    <name evidence="1" type="ORF">CHF27_009565</name>
</gene>
<evidence type="ECO:0008006" key="3">
    <source>
        <dbReference type="Google" id="ProtNLM"/>
    </source>
</evidence>
<accession>A0A371IRS3</accession>
<dbReference type="Proteomes" id="UP000243494">
    <property type="component" value="Unassembled WGS sequence"/>
</dbReference>
<proteinExistence type="predicted"/>
<evidence type="ECO:0000313" key="1">
    <source>
        <dbReference type="EMBL" id="RDY23187.1"/>
    </source>
</evidence>
<evidence type="ECO:0000313" key="2">
    <source>
        <dbReference type="Proteomes" id="UP000243494"/>
    </source>
</evidence>
<comment type="caution">
    <text evidence="1">The sequence shown here is derived from an EMBL/GenBank/DDBJ whole genome shotgun (WGS) entry which is preliminary data.</text>
</comment>
<dbReference type="OrthoDB" id="5517842at2"/>
<dbReference type="Pfam" id="PF11536">
    <property type="entry name" value="DUF3226"/>
    <property type="match status" value="1"/>
</dbReference>